<gene>
    <name evidence="2" type="ORF">VB264_01945</name>
</gene>
<dbReference type="Proteomes" id="UP001304671">
    <property type="component" value="Unassembled WGS sequence"/>
</dbReference>
<keyword evidence="3" id="KW-1185">Reference proteome</keyword>
<accession>A0ABU5QI72</accession>
<dbReference type="PANTHER" id="PTHR43792:SF1">
    <property type="entry name" value="N-ACETYLTRANSFERASE DOMAIN-CONTAINING PROTEIN"/>
    <property type="match status" value="1"/>
</dbReference>
<dbReference type="SUPFAM" id="SSF55729">
    <property type="entry name" value="Acyl-CoA N-acyltransferases (Nat)"/>
    <property type="match status" value="1"/>
</dbReference>
<dbReference type="PROSITE" id="PS51186">
    <property type="entry name" value="GNAT"/>
    <property type="match status" value="1"/>
</dbReference>
<dbReference type="CDD" id="cd04301">
    <property type="entry name" value="NAT_SF"/>
    <property type="match status" value="1"/>
</dbReference>
<evidence type="ECO:0000259" key="1">
    <source>
        <dbReference type="PROSITE" id="PS51186"/>
    </source>
</evidence>
<dbReference type="EMBL" id="JAYFUL010000001">
    <property type="protein sequence ID" value="MEA5256525.1"/>
    <property type="molecule type" value="Genomic_DNA"/>
</dbReference>
<dbReference type="InterPro" id="IPR000182">
    <property type="entry name" value="GNAT_dom"/>
</dbReference>
<dbReference type="RefSeq" id="WP_323246297.1">
    <property type="nucleotide sequence ID" value="NZ_JAYFUL010000001.1"/>
</dbReference>
<comment type="caution">
    <text evidence="2">The sequence shown here is derived from an EMBL/GenBank/DDBJ whole genome shotgun (WGS) entry which is preliminary data.</text>
</comment>
<dbReference type="PANTHER" id="PTHR43792">
    <property type="entry name" value="GNAT FAMILY, PUTATIVE (AFU_ORTHOLOGUE AFUA_3G00765)-RELATED-RELATED"/>
    <property type="match status" value="1"/>
</dbReference>
<dbReference type="InterPro" id="IPR016181">
    <property type="entry name" value="Acyl_CoA_acyltransferase"/>
</dbReference>
<proteinExistence type="predicted"/>
<name>A0ABU5QI72_9BACT</name>
<reference evidence="2 3" key="1">
    <citation type="submission" date="2023-12" db="EMBL/GenBank/DDBJ databases">
        <title>Novel species of the genus Arcicella isolated from rivers.</title>
        <authorList>
            <person name="Lu H."/>
        </authorList>
    </citation>
    <scope>NUCLEOTIDE SEQUENCE [LARGE SCALE GENOMIC DNA]</scope>
    <source>
        <strain evidence="2 3">LMG 21963</strain>
    </source>
</reference>
<organism evidence="2 3">
    <name type="scientific">Arcicella aquatica</name>
    <dbReference type="NCBI Taxonomy" id="217141"/>
    <lineage>
        <taxon>Bacteria</taxon>
        <taxon>Pseudomonadati</taxon>
        <taxon>Bacteroidota</taxon>
        <taxon>Cytophagia</taxon>
        <taxon>Cytophagales</taxon>
        <taxon>Flectobacillaceae</taxon>
        <taxon>Arcicella</taxon>
    </lineage>
</organism>
<protein>
    <submittedName>
        <fullName evidence="2">GNAT family N-acetyltransferase</fullName>
    </submittedName>
</protein>
<sequence>MKKVLETERLILREYTLDDTQFVITLLNTEGWLAFIGDKNVRTEEDAKTYLLNGPIKSYAENGYGLSLVVTKDGLTPIGMCGLIKRDNLDCPDIGFAFLPEFTGKGYAFEIADAIITYAKDTLKLPRVYGITMPENEHSKRLLEKIGLSYQEMYSFPNQEKELMLLCYEFSN</sequence>
<dbReference type="InterPro" id="IPR051531">
    <property type="entry name" value="N-acetyltransferase"/>
</dbReference>
<evidence type="ECO:0000313" key="2">
    <source>
        <dbReference type="EMBL" id="MEA5256525.1"/>
    </source>
</evidence>
<feature type="domain" description="N-acetyltransferase" evidence="1">
    <location>
        <begin position="10"/>
        <end position="166"/>
    </location>
</feature>
<dbReference type="Gene3D" id="3.40.630.30">
    <property type="match status" value="1"/>
</dbReference>
<dbReference type="Pfam" id="PF13302">
    <property type="entry name" value="Acetyltransf_3"/>
    <property type="match status" value="1"/>
</dbReference>
<evidence type="ECO:0000313" key="3">
    <source>
        <dbReference type="Proteomes" id="UP001304671"/>
    </source>
</evidence>